<accession>A0AA42B2I2</accession>
<comment type="caution">
    <text evidence="2">The sequence shown here is derived from an EMBL/GenBank/DDBJ whole genome shotgun (WGS) entry which is preliminary data.</text>
</comment>
<proteinExistence type="predicted"/>
<protein>
    <submittedName>
        <fullName evidence="2">Uncharacterized protein</fullName>
    </submittedName>
</protein>
<dbReference type="PANTHER" id="PTHR47294:SF4">
    <property type="entry name" value="HEAVY METAL-ASSOCIATED ISOPRENYLATED PLANT PROTEIN 26-LIKE ISOFORM X1"/>
    <property type="match status" value="1"/>
</dbReference>
<dbReference type="PANTHER" id="PTHR47294">
    <property type="entry name" value="OS08G0431150 PROTEIN"/>
    <property type="match status" value="1"/>
</dbReference>
<dbReference type="AlphaFoldDB" id="A0AA42B2I2"/>
<dbReference type="GO" id="GO:0046872">
    <property type="term" value="F:metal ion binding"/>
    <property type="evidence" value="ECO:0007669"/>
    <property type="project" value="InterPro"/>
</dbReference>
<evidence type="ECO:0000256" key="1">
    <source>
        <dbReference type="SAM" id="MobiDB-lite"/>
    </source>
</evidence>
<keyword evidence="3" id="KW-1185">Reference proteome</keyword>
<organism evidence="2 3">
    <name type="scientific">Papaver nudicaule</name>
    <name type="common">Iceland poppy</name>
    <dbReference type="NCBI Taxonomy" id="74823"/>
    <lineage>
        <taxon>Eukaryota</taxon>
        <taxon>Viridiplantae</taxon>
        <taxon>Streptophyta</taxon>
        <taxon>Embryophyta</taxon>
        <taxon>Tracheophyta</taxon>
        <taxon>Spermatophyta</taxon>
        <taxon>Magnoliopsida</taxon>
        <taxon>Ranunculales</taxon>
        <taxon>Papaveraceae</taxon>
        <taxon>Papaveroideae</taxon>
        <taxon>Papaver</taxon>
    </lineage>
</organism>
<dbReference type="SUPFAM" id="SSF55008">
    <property type="entry name" value="HMA, heavy metal-associated domain"/>
    <property type="match status" value="1"/>
</dbReference>
<feature type="region of interest" description="Disordered" evidence="1">
    <location>
        <begin position="71"/>
        <end position="93"/>
    </location>
</feature>
<dbReference type="EMBL" id="JAJJMA010311039">
    <property type="protein sequence ID" value="MCL7049018.1"/>
    <property type="molecule type" value="Genomic_DNA"/>
</dbReference>
<name>A0AA42B2I2_PAPNU</name>
<sequence length="93" mass="11108">MVLRLNIDCNACYRKLRRILLNMKDLESHLIEKRQNRLTVCGRFVPQDVAIKIRKKMNRRVEILDIEFSSDNENENDDNNNDHLESRPFLHTA</sequence>
<reference evidence="2" key="1">
    <citation type="submission" date="2022-03" db="EMBL/GenBank/DDBJ databases">
        <title>A functionally conserved STORR gene fusion in Papaver species that diverged 16.8 million years ago.</title>
        <authorList>
            <person name="Catania T."/>
        </authorList>
    </citation>
    <scope>NUCLEOTIDE SEQUENCE</scope>
    <source>
        <strain evidence="2">S-191538</strain>
    </source>
</reference>
<dbReference type="Gene3D" id="3.30.70.100">
    <property type="match status" value="1"/>
</dbReference>
<dbReference type="InterPro" id="IPR036163">
    <property type="entry name" value="HMA_dom_sf"/>
</dbReference>
<evidence type="ECO:0000313" key="3">
    <source>
        <dbReference type="Proteomes" id="UP001177140"/>
    </source>
</evidence>
<feature type="compositionally biased region" description="Basic and acidic residues" evidence="1">
    <location>
        <begin position="80"/>
        <end position="93"/>
    </location>
</feature>
<dbReference type="Proteomes" id="UP001177140">
    <property type="component" value="Unassembled WGS sequence"/>
</dbReference>
<gene>
    <name evidence="2" type="ORF">MKW94_023721</name>
</gene>
<evidence type="ECO:0000313" key="2">
    <source>
        <dbReference type="EMBL" id="MCL7049018.1"/>
    </source>
</evidence>